<dbReference type="EMBL" id="RJKN01000011">
    <property type="protein sequence ID" value="ROP26656.1"/>
    <property type="molecule type" value="Genomic_DNA"/>
</dbReference>
<sequence length="203" mass="20712">MPGDALAEDLRRAVEHAGYYPALVADVLAVALGGEDVAAHLVHQETTFDGDEVRRHVTVVVLTPTRLVVAHADDGTDVAGETAGPRSHAAAASTEAVPLAQVRSVLLSHVVQRPDRYHGGDPVAELTVTIGWGSVQRLDLEPATCADPQCDADHGYSGSLASDDVVLRVSAAADGADAVARALRFAAALSAATGAAAGAARTA</sequence>
<evidence type="ECO:0008006" key="3">
    <source>
        <dbReference type="Google" id="ProtNLM"/>
    </source>
</evidence>
<accession>A0A3N1G8V7</accession>
<reference evidence="1 2" key="1">
    <citation type="journal article" date="2015" name="Stand. Genomic Sci.">
        <title>Genomic Encyclopedia of Bacterial and Archaeal Type Strains, Phase III: the genomes of soil and plant-associated and newly described type strains.</title>
        <authorList>
            <person name="Whitman W.B."/>
            <person name="Woyke T."/>
            <person name="Klenk H.P."/>
            <person name="Zhou Y."/>
            <person name="Lilburn T.G."/>
            <person name="Beck B.J."/>
            <person name="De Vos P."/>
            <person name="Vandamme P."/>
            <person name="Eisen J.A."/>
            <person name="Garrity G."/>
            <person name="Hugenholtz P."/>
            <person name="Kyrpides N.C."/>
        </authorList>
    </citation>
    <scope>NUCLEOTIDE SEQUENCE [LARGE SCALE GENOMIC DNA]</scope>
    <source>
        <strain evidence="1 2">CECT 7306</strain>
    </source>
</reference>
<gene>
    <name evidence="1" type="ORF">EDC03_3293</name>
</gene>
<evidence type="ECO:0000313" key="1">
    <source>
        <dbReference type="EMBL" id="ROP26656.1"/>
    </source>
</evidence>
<organism evidence="1 2">
    <name type="scientific">Pseudokineococcus lusitanus</name>
    <dbReference type="NCBI Taxonomy" id="763993"/>
    <lineage>
        <taxon>Bacteria</taxon>
        <taxon>Bacillati</taxon>
        <taxon>Actinomycetota</taxon>
        <taxon>Actinomycetes</taxon>
        <taxon>Kineosporiales</taxon>
        <taxon>Kineosporiaceae</taxon>
        <taxon>Pseudokineococcus</taxon>
    </lineage>
</organism>
<proteinExistence type="predicted"/>
<dbReference type="InterPro" id="IPR046040">
    <property type="entry name" value="DUF5998"/>
</dbReference>
<dbReference type="InParanoid" id="A0A3N1G8V7"/>
<keyword evidence="2" id="KW-1185">Reference proteome</keyword>
<protein>
    <recommendedName>
        <fullName evidence="3">Phosphodiesterase</fullName>
    </recommendedName>
</protein>
<dbReference type="OrthoDB" id="3725224at2"/>
<name>A0A3N1G8V7_9ACTN</name>
<dbReference type="RefSeq" id="WP_123381391.1">
    <property type="nucleotide sequence ID" value="NZ_RJKN01000011.1"/>
</dbReference>
<dbReference type="AlphaFoldDB" id="A0A3N1G8V7"/>
<dbReference type="Proteomes" id="UP000276232">
    <property type="component" value="Unassembled WGS sequence"/>
</dbReference>
<comment type="caution">
    <text evidence="1">The sequence shown here is derived from an EMBL/GenBank/DDBJ whole genome shotgun (WGS) entry which is preliminary data.</text>
</comment>
<evidence type="ECO:0000313" key="2">
    <source>
        <dbReference type="Proteomes" id="UP000276232"/>
    </source>
</evidence>
<dbReference type="Pfam" id="PF19461">
    <property type="entry name" value="DUF5998"/>
    <property type="match status" value="1"/>
</dbReference>